<reference evidence="9" key="1">
    <citation type="submission" date="2022-11" db="EMBL/GenBank/DDBJ databases">
        <title>Centuries of genome instability and evolution in soft-shell clam transmissible cancer (bioRxiv).</title>
        <authorList>
            <person name="Hart S.F.M."/>
            <person name="Yonemitsu M.A."/>
            <person name="Giersch R.M."/>
            <person name="Beal B.F."/>
            <person name="Arriagada G."/>
            <person name="Davis B.W."/>
            <person name="Ostrander E.A."/>
            <person name="Goff S.P."/>
            <person name="Metzger M.J."/>
        </authorList>
    </citation>
    <scope>NUCLEOTIDE SEQUENCE</scope>
    <source>
        <strain evidence="9">MELC-2E11</strain>
        <tissue evidence="9">Siphon/mantle</tissue>
    </source>
</reference>
<keyword evidence="5" id="KW-0297">G-protein coupled receptor</keyword>
<comment type="subcellular location">
    <subcellularLocation>
        <location evidence="1">Cell membrane</location>
        <topology evidence="1">Multi-pass membrane protein</topology>
    </subcellularLocation>
</comment>
<evidence type="ECO:0000256" key="2">
    <source>
        <dbReference type="ARBA" id="ARBA00022475"/>
    </source>
</evidence>
<evidence type="ECO:0000256" key="4">
    <source>
        <dbReference type="ARBA" id="ARBA00022989"/>
    </source>
</evidence>
<keyword evidence="4" id="KW-1133">Transmembrane helix</keyword>
<evidence type="ECO:0000256" key="5">
    <source>
        <dbReference type="ARBA" id="ARBA00023040"/>
    </source>
</evidence>
<dbReference type="SUPFAM" id="SSF81321">
    <property type="entry name" value="Family A G protein-coupled receptor-like"/>
    <property type="match status" value="1"/>
</dbReference>
<keyword evidence="8" id="KW-0807">Transducer</keyword>
<protein>
    <submittedName>
        <fullName evidence="9">TAA7E-like protein</fullName>
    </submittedName>
</protein>
<dbReference type="Proteomes" id="UP001164746">
    <property type="component" value="Chromosome 15"/>
</dbReference>
<dbReference type="Gene3D" id="1.20.1070.10">
    <property type="entry name" value="Rhodopsin 7-helix transmembrane proteins"/>
    <property type="match status" value="1"/>
</dbReference>
<dbReference type="Pfam" id="PF00001">
    <property type="entry name" value="7tm_1"/>
    <property type="match status" value="1"/>
</dbReference>
<keyword evidence="7" id="KW-0675">Receptor</keyword>
<dbReference type="EMBL" id="CP111026">
    <property type="protein sequence ID" value="WAR28584.1"/>
    <property type="molecule type" value="Genomic_DNA"/>
</dbReference>
<evidence type="ECO:0000256" key="3">
    <source>
        <dbReference type="ARBA" id="ARBA00022692"/>
    </source>
</evidence>
<dbReference type="InterPro" id="IPR000276">
    <property type="entry name" value="GPCR_Rhodpsn"/>
</dbReference>
<keyword evidence="2" id="KW-1003">Cell membrane</keyword>
<dbReference type="PROSITE" id="PS00237">
    <property type="entry name" value="G_PROTEIN_RECEP_F1_1"/>
    <property type="match status" value="1"/>
</dbReference>
<evidence type="ECO:0000313" key="9">
    <source>
        <dbReference type="EMBL" id="WAR28584.1"/>
    </source>
</evidence>
<keyword evidence="6" id="KW-0472">Membrane</keyword>
<organism evidence="9 10">
    <name type="scientific">Mya arenaria</name>
    <name type="common">Soft-shell clam</name>
    <dbReference type="NCBI Taxonomy" id="6604"/>
    <lineage>
        <taxon>Eukaryota</taxon>
        <taxon>Metazoa</taxon>
        <taxon>Spiralia</taxon>
        <taxon>Lophotrochozoa</taxon>
        <taxon>Mollusca</taxon>
        <taxon>Bivalvia</taxon>
        <taxon>Autobranchia</taxon>
        <taxon>Heteroconchia</taxon>
        <taxon>Euheterodonta</taxon>
        <taxon>Imparidentia</taxon>
        <taxon>Neoheterodontei</taxon>
        <taxon>Myida</taxon>
        <taxon>Myoidea</taxon>
        <taxon>Myidae</taxon>
        <taxon>Mya</taxon>
    </lineage>
</organism>
<keyword evidence="3" id="KW-0812">Transmembrane</keyword>
<gene>
    <name evidence="9" type="ORF">MAR_014288</name>
</gene>
<evidence type="ECO:0000256" key="7">
    <source>
        <dbReference type="ARBA" id="ARBA00023170"/>
    </source>
</evidence>
<sequence>MNEMMYIARELYTCIKLLLSSNVIDFRVVKNDGPLTMRQRWRVTCQWRQASVMPYSTLHLNCALCDVYTTFDVHMCTSSILHLCTISLERFIVIRNPLESTVHGLKQQLE</sequence>
<name>A0ABY7G5F3_MYAAR</name>
<accession>A0ABY7G5F3</accession>
<proteinExistence type="predicted"/>
<evidence type="ECO:0000256" key="8">
    <source>
        <dbReference type="ARBA" id="ARBA00023224"/>
    </source>
</evidence>
<dbReference type="PANTHER" id="PTHR24247">
    <property type="entry name" value="5-HYDROXYTRYPTAMINE RECEPTOR"/>
    <property type="match status" value="1"/>
</dbReference>
<dbReference type="PANTHER" id="PTHR24247:SF202">
    <property type="entry name" value="5-HYDROXYTRYPTAMINE RECEPTOR 1"/>
    <property type="match status" value="1"/>
</dbReference>
<evidence type="ECO:0000256" key="1">
    <source>
        <dbReference type="ARBA" id="ARBA00004651"/>
    </source>
</evidence>
<keyword evidence="10" id="KW-1185">Reference proteome</keyword>
<evidence type="ECO:0000256" key="6">
    <source>
        <dbReference type="ARBA" id="ARBA00023136"/>
    </source>
</evidence>
<evidence type="ECO:0000313" key="10">
    <source>
        <dbReference type="Proteomes" id="UP001164746"/>
    </source>
</evidence>